<reference evidence="2 3" key="1">
    <citation type="journal article" date="1998" name="Science">
        <title>Genome sequence of the nematode C. elegans: a platform for investigating biology.</title>
        <authorList>
            <consortium name="The C. elegans sequencing consortium"/>
            <person name="Sulson J.E."/>
            <person name="Waterston R."/>
        </authorList>
    </citation>
    <scope>NUCLEOTIDE SEQUENCE [LARGE SCALE GENOMIC DNA]</scope>
    <source>
        <strain evidence="2 3">Bristol N2</strain>
    </source>
</reference>
<protein>
    <submittedName>
        <fullName evidence="2">Uncharacterized protein</fullName>
    </submittedName>
</protein>
<evidence type="ECO:0000313" key="4">
    <source>
        <dbReference type="WormBase" id="F49B2.9"/>
    </source>
</evidence>
<keyword evidence="3" id="KW-1185">Reference proteome</keyword>
<evidence type="ECO:0000313" key="2">
    <source>
        <dbReference type="EMBL" id="CUV67055.1"/>
    </source>
</evidence>
<gene>
    <name evidence="2" type="ORF">CELE_F49B2.9</name>
    <name evidence="2 4" type="ORF">F49B2.9</name>
</gene>
<name>A0A0S4XRX6_CAEEL</name>
<proteinExistence type="predicted"/>
<dbReference type="GeneID" id="26591690"/>
<dbReference type="RefSeq" id="NP_001305201.1">
    <property type="nucleotide sequence ID" value="NM_001318272.1"/>
</dbReference>
<feature type="region of interest" description="Disordered" evidence="1">
    <location>
        <begin position="1"/>
        <end position="98"/>
    </location>
</feature>
<dbReference type="InParanoid" id="A0A0S4XRX6"/>
<accession>A0A0S4XRX6</accession>
<dbReference type="CTD" id="26591690"/>
<dbReference type="Bgee" id="WBGene00268216">
    <property type="expression patterns" value="Expressed in adult organism and 1 other cell type or tissue"/>
</dbReference>
<dbReference type="WormBase" id="F49B2.9">
    <property type="protein sequence ID" value="CE51165"/>
    <property type="gene ID" value="WBGene00268216"/>
</dbReference>
<dbReference type="SMR" id="A0A0S4XRX6"/>
<dbReference type="KEGG" id="cel:CELE_F49B2.9"/>
<dbReference type="AlphaFoldDB" id="A0A0S4XRX6"/>
<evidence type="ECO:0000256" key="1">
    <source>
        <dbReference type="SAM" id="MobiDB-lite"/>
    </source>
</evidence>
<feature type="compositionally biased region" description="Basic and acidic residues" evidence="1">
    <location>
        <begin position="11"/>
        <end position="20"/>
    </location>
</feature>
<dbReference type="Proteomes" id="UP000001940">
    <property type="component" value="Chromosome I"/>
</dbReference>
<dbReference type="EMBL" id="BX284601">
    <property type="protein sequence ID" value="CUV67055.1"/>
    <property type="molecule type" value="Genomic_DNA"/>
</dbReference>
<evidence type="ECO:0000313" key="3">
    <source>
        <dbReference type="Proteomes" id="UP000001940"/>
    </source>
</evidence>
<dbReference type="AGR" id="WB:WBGene00268216"/>
<organism evidence="2 3">
    <name type="scientific">Caenorhabditis elegans</name>
    <dbReference type="NCBI Taxonomy" id="6239"/>
    <lineage>
        <taxon>Eukaryota</taxon>
        <taxon>Metazoa</taxon>
        <taxon>Ecdysozoa</taxon>
        <taxon>Nematoda</taxon>
        <taxon>Chromadorea</taxon>
        <taxon>Rhabditida</taxon>
        <taxon>Rhabditina</taxon>
        <taxon>Rhabditomorpha</taxon>
        <taxon>Rhabditoidea</taxon>
        <taxon>Rhabditidae</taxon>
        <taxon>Peloderinae</taxon>
        <taxon>Caenorhabditis</taxon>
    </lineage>
</organism>
<sequence length="129" mass="14781">MSKEGAVGSSKKGENRHDKLLAPGVPLAQDERTEKNQLRSGKSAPIYVQVNKKKATKLAQPVPVAQDRKKKKKPRKVRDDDTLSDISDEMPQRVAPLEIPKPSYTDEHLKWLILWKIIDSLEYYKKDFE</sequence>